<feature type="compositionally biased region" description="Basic and acidic residues" evidence="1">
    <location>
        <begin position="1"/>
        <end position="10"/>
    </location>
</feature>
<feature type="domain" description="Proteasome activator Blm10 middle HEAT repeats region" evidence="2">
    <location>
        <begin position="177"/>
        <end position="444"/>
    </location>
</feature>
<dbReference type="GO" id="GO:0016504">
    <property type="term" value="F:peptidase activator activity"/>
    <property type="evidence" value="ECO:0007669"/>
    <property type="project" value="InterPro"/>
</dbReference>
<dbReference type="InterPro" id="IPR035309">
    <property type="entry name" value="PSME4"/>
</dbReference>
<protein>
    <recommendedName>
        <fullName evidence="2">Proteasome activator Blm10 middle HEAT repeats region domain-containing protein</fullName>
    </recommendedName>
</protein>
<dbReference type="STRING" id="98765.A0A2R6NLC8"/>
<dbReference type="GO" id="GO:0070628">
    <property type="term" value="F:proteasome binding"/>
    <property type="evidence" value="ECO:0007669"/>
    <property type="project" value="InterPro"/>
</dbReference>
<keyword evidence="4" id="KW-1185">Reference proteome</keyword>
<accession>A0A2R6NLC8</accession>
<comment type="caution">
    <text evidence="3">The sequence shown here is derived from an EMBL/GenBank/DDBJ whole genome shotgun (WGS) entry which is preliminary data.</text>
</comment>
<dbReference type="EMBL" id="MLYV02001103">
    <property type="protein sequence ID" value="PSR73164.1"/>
    <property type="molecule type" value="Genomic_DNA"/>
</dbReference>
<gene>
    <name evidence="3" type="ORF">PHLCEN_2v10976</name>
</gene>
<evidence type="ECO:0000259" key="2">
    <source>
        <dbReference type="Pfam" id="PF16507"/>
    </source>
</evidence>
<evidence type="ECO:0000313" key="4">
    <source>
        <dbReference type="Proteomes" id="UP000186601"/>
    </source>
</evidence>
<dbReference type="GO" id="GO:0005829">
    <property type="term" value="C:cytosol"/>
    <property type="evidence" value="ECO:0007669"/>
    <property type="project" value="TreeGrafter"/>
</dbReference>
<dbReference type="PANTHER" id="PTHR32170">
    <property type="entry name" value="PROTEASOME ACTIVATOR COMPLEX SUBUNIT 4"/>
    <property type="match status" value="1"/>
</dbReference>
<dbReference type="AlphaFoldDB" id="A0A2R6NLC8"/>
<feature type="compositionally biased region" description="Low complexity" evidence="1">
    <location>
        <begin position="117"/>
        <end position="129"/>
    </location>
</feature>
<dbReference type="InterPro" id="IPR032430">
    <property type="entry name" value="Blm10_mid"/>
</dbReference>
<reference evidence="3 4" key="1">
    <citation type="submission" date="2018-02" db="EMBL/GenBank/DDBJ databases">
        <title>Genome sequence of the basidiomycete white-rot fungus Phlebia centrifuga.</title>
        <authorList>
            <person name="Granchi Z."/>
            <person name="Peng M."/>
            <person name="de Vries R.P."/>
            <person name="Hilden K."/>
            <person name="Makela M.R."/>
            <person name="Grigoriev I."/>
            <person name="Riley R."/>
        </authorList>
    </citation>
    <scope>NUCLEOTIDE SEQUENCE [LARGE SCALE GENOMIC DNA]</scope>
    <source>
        <strain evidence="3 4">FBCC195</strain>
    </source>
</reference>
<evidence type="ECO:0000256" key="1">
    <source>
        <dbReference type="SAM" id="MobiDB-lite"/>
    </source>
</evidence>
<feature type="region of interest" description="Disordered" evidence="1">
    <location>
        <begin position="1"/>
        <end position="27"/>
    </location>
</feature>
<dbReference type="GO" id="GO:0005634">
    <property type="term" value="C:nucleus"/>
    <property type="evidence" value="ECO:0007669"/>
    <property type="project" value="TreeGrafter"/>
</dbReference>
<organism evidence="3 4">
    <name type="scientific">Hermanssonia centrifuga</name>
    <dbReference type="NCBI Taxonomy" id="98765"/>
    <lineage>
        <taxon>Eukaryota</taxon>
        <taxon>Fungi</taxon>
        <taxon>Dikarya</taxon>
        <taxon>Basidiomycota</taxon>
        <taxon>Agaricomycotina</taxon>
        <taxon>Agaricomycetes</taxon>
        <taxon>Polyporales</taxon>
        <taxon>Meruliaceae</taxon>
        <taxon>Hermanssonia</taxon>
    </lineage>
</organism>
<feature type="region of interest" description="Disordered" evidence="1">
    <location>
        <begin position="117"/>
        <end position="136"/>
    </location>
</feature>
<dbReference type="Proteomes" id="UP000186601">
    <property type="component" value="Unassembled WGS sequence"/>
</dbReference>
<dbReference type="GO" id="GO:0010499">
    <property type="term" value="P:proteasomal ubiquitin-independent protein catabolic process"/>
    <property type="evidence" value="ECO:0007669"/>
    <property type="project" value="TreeGrafter"/>
</dbReference>
<proteinExistence type="predicted"/>
<dbReference type="PANTHER" id="PTHR32170:SF3">
    <property type="entry name" value="PROTEASOME ACTIVATOR COMPLEX SUBUNIT 4"/>
    <property type="match status" value="1"/>
</dbReference>
<sequence length="446" mass="48982">MASDPRRIEEIPDDERSEDEGRPRWSKEDLESKWRWPGLYKDVGIFTDREWSLIMCKCLASMEIPLADSGSLTTGPSADNQAGFELNRLPKATWRIPSLARIIVYSMSPDGIPTPASTAPTPFFTPTASGASTPLPHPHSNAGLAGALADYLSAPLGKASHLKSKTYLGGSKALDSLSKFIASTEGFFHPTNSGNWTNDLSAFVKYVVFDFNKRWHDEQQPDCKTPTHRRLTRTMKRELVNSLRTVCFLAMFSQDNTTVSNIQGALKSMCILEPDLILPSILERAGPALEALVETQRTIAVIKALGAVAPAMVCRHIYYPGAKHLLPIMELLLPGIDLFCTTAFIVEVSQYVKFGELTNPEDSTNVDIDTGLTGPPLPTVEFRLPSKMSFGDDADYSKDEQDTLLITMSEQIADWVAAFLRRVILLFENLPEEGANGAAGGQTEGI</sequence>
<dbReference type="Pfam" id="PF16507">
    <property type="entry name" value="HEAT_PSME4_mid"/>
    <property type="match status" value="1"/>
</dbReference>
<dbReference type="OrthoDB" id="17907at2759"/>
<evidence type="ECO:0000313" key="3">
    <source>
        <dbReference type="EMBL" id="PSR73164.1"/>
    </source>
</evidence>
<name>A0A2R6NLC8_9APHY</name>